<gene>
    <name evidence="3" type="ORF">ACFQ4B_15935</name>
</gene>
<name>A0ABW3ULG9_9BACL</name>
<evidence type="ECO:0000259" key="2">
    <source>
        <dbReference type="PROSITE" id="PS51272"/>
    </source>
</evidence>
<feature type="domain" description="SLH" evidence="2">
    <location>
        <begin position="190"/>
        <end position="256"/>
    </location>
</feature>
<keyword evidence="1" id="KW-0732">Signal</keyword>
<dbReference type="InterPro" id="IPR001119">
    <property type="entry name" value="SLH_dom"/>
</dbReference>
<proteinExistence type="predicted"/>
<keyword evidence="4" id="KW-1185">Reference proteome</keyword>
<dbReference type="InterPro" id="IPR051465">
    <property type="entry name" value="Cell_Envelope_Struct_Comp"/>
</dbReference>
<evidence type="ECO:0000313" key="4">
    <source>
        <dbReference type="Proteomes" id="UP001597180"/>
    </source>
</evidence>
<dbReference type="EMBL" id="JBHTLU010000019">
    <property type="protein sequence ID" value="MFD1221608.1"/>
    <property type="molecule type" value="Genomic_DNA"/>
</dbReference>
<dbReference type="Pfam" id="PF00395">
    <property type="entry name" value="SLH"/>
    <property type="match status" value="2"/>
</dbReference>
<protein>
    <submittedName>
        <fullName evidence="3">S-layer homology domain-containing protein</fullName>
    </submittedName>
</protein>
<reference evidence="4" key="1">
    <citation type="journal article" date="2019" name="Int. J. Syst. Evol. Microbiol.">
        <title>The Global Catalogue of Microorganisms (GCM) 10K type strain sequencing project: providing services to taxonomists for standard genome sequencing and annotation.</title>
        <authorList>
            <consortium name="The Broad Institute Genomics Platform"/>
            <consortium name="The Broad Institute Genome Sequencing Center for Infectious Disease"/>
            <person name="Wu L."/>
            <person name="Ma J."/>
        </authorList>
    </citation>
    <scope>NUCLEOTIDE SEQUENCE [LARGE SCALE GENOMIC DNA]</scope>
    <source>
        <strain evidence="4">CCUG 53270</strain>
    </source>
</reference>
<accession>A0ABW3ULG9</accession>
<sequence length="262" mass="29286">MKKIALILTIASSLVFGATATNAQGATFSDVSETKHSWAVKAIDFMSEHGVINGYSDGTFHPDAGVTKAEFVSMFSRLFDKYATNDSHTRQFKDIPATNWAYDSVSKVMSDYTYFTYSRDDSGMYFHPNTELTRLGAVKLMPGLYDELKDDKEIYNTLRSMNDIKVYENVSGYDKDGRFDENADRTNAEFPIIFKDGALDDDYSGIVGTKIASLQREGLMTAYEGSFSPNKTLTRAEAATTLYRLYTQLKGDGKLAQYSTIQ</sequence>
<dbReference type="Proteomes" id="UP001597180">
    <property type="component" value="Unassembled WGS sequence"/>
</dbReference>
<dbReference type="PROSITE" id="PS51272">
    <property type="entry name" value="SLH"/>
    <property type="match status" value="2"/>
</dbReference>
<organism evidence="3 4">
    <name type="scientific">Paenibacillus vulneris</name>
    <dbReference type="NCBI Taxonomy" id="1133364"/>
    <lineage>
        <taxon>Bacteria</taxon>
        <taxon>Bacillati</taxon>
        <taxon>Bacillota</taxon>
        <taxon>Bacilli</taxon>
        <taxon>Bacillales</taxon>
        <taxon>Paenibacillaceae</taxon>
        <taxon>Paenibacillus</taxon>
    </lineage>
</organism>
<feature type="chain" id="PRO_5046008009" evidence="1">
    <location>
        <begin position="24"/>
        <end position="262"/>
    </location>
</feature>
<feature type="signal peptide" evidence="1">
    <location>
        <begin position="1"/>
        <end position="23"/>
    </location>
</feature>
<evidence type="ECO:0000256" key="1">
    <source>
        <dbReference type="SAM" id="SignalP"/>
    </source>
</evidence>
<feature type="domain" description="SLH" evidence="2">
    <location>
        <begin position="25"/>
        <end position="89"/>
    </location>
</feature>
<dbReference type="PANTHER" id="PTHR43308">
    <property type="entry name" value="OUTER MEMBRANE PROTEIN ALPHA-RELATED"/>
    <property type="match status" value="1"/>
</dbReference>
<comment type="caution">
    <text evidence="3">The sequence shown here is derived from an EMBL/GenBank/DDBJ whole genome shotgun (WGS) entry which is preliminary data.</text>
</comment>
<dbReference type="RefSeq" id="WP_345585680.1">
    <property type="nucleotide sequence ID" value="NZ_BAABJG010000003.1"/>
</dbReference>
<evidence type="ECO:0000313" key="3">
    <source>
        <dbReference type="EMBL" id="MFD1221608.1"/>
    </source>
</evidence>
<dbReference type="PANTHER" id="PTHR43308:SF5">
    <property type="entry name" value="S-LAYER PROTEIN _ PEPTIDOGLYCAN ENDO-BETA-N-ACETYLGLUCOSAMINIDASE"/>
    <property type="match status" value="1"/>
</dbReference>